<dbReference type="NCBIfam" id="NF010480">
    <property type="entry name" value="PRK13905.1"/>
    <property type="match status" value="1"/>
</dbReference>
<evidence type="ECO:0000256" key="4">
    <source>
        <dbReference type="ARBA" id="ARBA00004752"/>
    </source>
</evidence>
<evidence type="ECO:0000313" key="18">
    <source>
        <dbReference type="EMBL" id="OIP39602.1"/>
    </source>
</evidence>
<evidence type="ECO:0000256" key="5">
    <source>
        <dbReference type="ARBA" id="ARBA00022490"/>
    </source>
</evidence>
<dbReference type="GO" id="GO:0071949">
    <property type="term" value="F:FAD binding"/>
    <property type="evidence" value="ECO:0007669"/>
    <property type="project" value="InterPro"/>
</dbReference>
<dbReference type="InterPro" id="IPR016166">
    <property type="entry name" value="FAD-bd_PCMH"/>
</dbReference>
<feature type="active site" evidence="16">
    <location>
        <position position="293"/>
    </location>
</feature>
<evidence type="ECO:0000256" key="15">
    <source>
        <dbReference type="ARBA" id="ARBA00048914"/>
    </source>
</evidence>
<evidence type="ECO:0000256" key="14">
    <source>
        <dbReference type="ARBA" id="ARBA00023316"/>
    </source>
</evidence>
<dbReference type="SUPFAM" id="SSF56176">
    <property type="entry name" value="FAD-binding/transporter-associated domain-like"/>
    <property type="match status" value="1"/>
</dbReference>
<keyword evidence="10 16" id="KW-0133">Cell shape</keyword>
<dbReference type="Gene3D" id="3.30.465.10">
    <property type="match status" value="1"/>
</dbReference>
<evidence type="ECO:0000256" key="6">
    <source>
        <dbReference type="ARBA" id="ARBA00022618"/>
    </source>
</evidence>
<feature type="active site" description="Proton donor" evidence="16">
    <location>
        <position position="223"/>
    </location>
</feature>
<keyword evidence="12 16" id="KW-0560">Oxidoreductase</keyword>
<dbReference type="HAMAP" id="MF_00037">
    <property type="entry name" value="MurB"/>
    <property type="match status" value="1"/>
</dbReference>
<keyword evidence="8 16" id="KW-0274">FAD</keyword>
<evidence type="ECO:0000256" key="13">
    <source>
        <dbReference type="ARBA" id="ARBA00023306"/>
    </source>
</evidence>
<keyword evidence="9 16" id="KW-0521">NADP</keyword>
<accession>A0A1J5E4U4</accession>
<comment type="catalytic activity">
    <reaction evidence="15 16">
        <text>UDP-N-acetyl-alpha-D-muramate + NADP(+) = UDP-N-acetyl-3-O-(1-carboxyvinyl)-alpha-D-glucosamine + NADPH + H(+)</text>
        <dbReference type="Rhea" id="RHEA:12248"/>
        <dbReference type="ChEBI" id="CHEBI:15378"/>
        <dbReference type="ChEBI" id="CHEBI:57783"/>
        <dbReference type="ChEBI" id="CHEBI:58349"/>
        <dbReference type="ChEBI" id="CHEBI:68483"/>
        <dbReference type="ChEBI" id="CHEBI:70757"/>
        <dbReference type="EC" id="1.3.1.98"/>
    </reaction>
</comment>
<evidence type="ECO:0000256" key="11">
    <source>
        <dbReference type="ARBA" id="ARBA00022984"/>
    </source>
</evidence>
<evidence type="ECO:0000256" key="1">
    <source>
        <dbReference type="ARBA" id="ARBA00001974"/>
    </source>
</evidence>
<dbReference type="InterPro" id="IPR016169">
    <property type="entry name" value="FAD-bd_PCMH_sub2"/>
</dbReference>
<evidence type="ECO:0000256" key="8">
    <source>
        <dbReference type="ARBA" id="ARBA00022827"/>
    </source>
</evidence>
<comment type="cofactor">
    <cofactor evidence="1 16">
        <name>FAD</name>
        <dbReference type="ChEBI" id="CHEBI:57692"/>
    </cofactor>
</comment>
<evidence type="ECO:0000256" key="10">
    <source>
        <dbReference type="ARBA" id="ARBA00022960"/>
    </source>
</evidence>
<comment type="similarity">
    <text evidence="16">Belongs to the MurB family.</text>
</comment>
<dbReference type="GO" id="GO:0008360">
    <property type="term" value="P:regulation of cell shape"/>
    <property type="evidence" value="ECO:0007669"/>
    <property type="project" value="UniProtKB-KW"/>
</dbReference>
<dbReference type="GO" id="GO:0008762">
    <property type="term" value="F:UDP-N-acetylmuramate dehydrogenase activity"/>
    <property type="evidence" value="ECO:0007669"/>
    <property type="project" value="UniProtKB-UniRule"/>
</dbReference>
<dbReference type="AlphaFoldDB" id="A0A1J5E4U4"/>
<dbReference type="Gene3D" id="3.90.78.10">
    <property type="entry name" value="UDP-N-acetylenolpyruvoylglucosamine reductase, C-terminal domain"/>
    <property type="match status" value="1"/>
</dbReference>
<name>A0A1J5E4U4_9BACT</name>
<comment type="subcellular location">
    <subcellularLocation>
        <location evidence="3 16">Cytoplasm</location>
    </subcellularLocation>
</comment>
<reference evidence="18 19" key="1">
    <citation type="journal article" date="2016" name="Environ. Microbiol.">
        <title>Genomic resolution of a cold subsurface aquifer community provides metabolic insights for novel microbes adapted to high CO concentrations.</title>
        <authorList>
            <person name="Probst A.J."/>
            <person name="Castelle C.J."/>
            <person name="Singh A."/>
            <person name="Brown C.T."/>
            <person name="Anantharaman K."/>
            <person name="Sharon I."/>
            <person name="Hug L.A."/>
            <person name="Burstein D."/>
            <person name="Emerson J.B."/>
            <person name="Thomas B.C."/>
            <person name="Banfield J.F."/>
        </authorList>
    </citation>
    <scope>NUCLEOTIDE SEQUENCE [LARGE SCALE GENOMIC DNA]</scope>
    <source>
        <strain evidence="18">CG2_30_40_21</strain>
    </source>
</reference>
<keyword evidence="14 16" id="KW-0961">Cell wall biogenesis/degradation</keyword>
<dbReference type="PANTHER" id="PTHR21071:SF4">
    <property type="entry name" value="UDP-N-ACETYLENOLPYRUVOYLGLUCOSAMINE REDUCTASE"/>
    <property type="match status" value="1"/>
</dbReference>
<dbReference type="PROSITE" id="PS51387">
    <property type="entry name" value="FAD_PCMH"/>
    <property type="match status" value="1"/>
</dbReference>
<comment type="caution">
    <text evidence="18">The sequence shown here is derived from an EMBL/GenBank/DDBJ whole genome shotgun (WGS) entry which is preliminary data.</text>
</comment>
<feature type="domain" description="FAD-binding PCMH-type" evidence="17">
    <location>
        <begin position="31"/>
        <end position="195"/>
    </location>
</feature>
<dbReference type="Gene3D" id="3.30.43.10">
    <property type="entry name" value="Uridine Diphospho-n-acetylenolpyruvylglucosamine Reductase, domain 2"/>
    <property type="match status" value="1"/>
</dbReference>
<dbReference type="Pfam" id="PF01565">
    <property type="entry name" value="FAD_binding_4"/>
    <property type="match status" value="1"/>
</dbReference>
<comment type="pathway">
    <text evidence="4 16">Cell wall biogenesis; peptidoglycan biosynthesis.</text>
</comment>
<comment type="function">
    <text evidence="2 16">Cell wall formation.</text>
</comment>
<sequence length="300" mass="32500">MIQIAGLLPQLLQITPRVLTQEPMSKHTSFGVGGPADFFVTVQNRDELERLWQLTQRYNIPFFILGGGTNLVVRDGGIRGLIIKLGGEFTSIRVEDNIIHAGAGCLLSKVVNIAAKNGLSGLEFAAGIPGTIGGAIVGNAGTGMEYIGDRVNQVGVLSPNGNFEVLSRNIVEFSYRNSNLRKYIVINVELLLTKRDFLCIINTINSILKKRQNAQPKERGAGSIFKNPEGSSAWKLIEDAGLKGMRMGGAYISSMHANFILADKGAKADDVIGLIEYIQERVKKDYGVELVAEVRVVGGN</sequence>
<protein>
    <recommendedName>
        <fullName evidence="16">UDP-N-acetylenolpyruvoylglucosamine reductase</fullName>
        <ecNumber evidence="16">1.3.1.98</ecNumber>
    </recommendedName>
    <alternativeName>
        <fullName evidence="16">UDP-N-acetylmuramate dehydrogenase</fullName>
    </alternativeName>
</protein>
<dbReference type="GO" id="GO:0051301">
    <property type="term" value="P:cell division"/>
    <property type="evidence" value="ECO:0007669"/>
    <property type="project" value="UniProtKB-KW"/>
</dbReference>
<dbReference type="InterPro" id="IPR036635">
    <property type="entry name" value="MurB_C_sf"/>
</dbReference>
<dbReference type="InterPro" id="IPR036318">
    <property type="entry name" value="FAD-bd_PCMH-like_sf"/>
</dbReference>
<keyword evidence="6 16" id="KW-0132">Cell division</keyword>
<keyword evidence="5 16" id="KW-0963">Cytoplasm</keyword>
<gene>
    <name evidence="16" type="primary">murB</name>
    <name evidence="18" type="ORF">AUJ95_05405</name>
</gene>
<dbReference type="InterPro" id="IPR011601">
    <property type="entry name" value="MurB_C"/>
</dbReference>
<dbReference type="PANTHER" id="PTHR21071">
    <property type="entry name" value="UDP-N-ACETYLENOLPYRUVOYLGLUCOSAMINE REDUCTASE"/>
    <property type="match status" value="1"/>
</dbReference>
<proteinExistence type="inferred from homology"/>
<evidence type="ECO:0000256" key="2">
    <source>
        <dbReference type="ARBA" id="ARBA00003921"/>
    </source>
</evidence>
<feature type="active site" evidence="16">
    <location>
        <position position="176"/>
    </location>
</feature>
<dbReference type="InterPro" id="IPR003170">
    <property type="entry name" value="MurB"/>
</dbReference>
<dbReference type="InterPro" id="IPR016167">
    <property type="entry name" value="FAD-bd_PCMH_sub1"/>
</dbReference>
<evidence type="ECO:0000256" key="9">
    <source>
        <dbReference type="ARBA" id="ARBA00022857"/>
    </source>
</evidence>
<dbReference type="GO" id="GO:0009252">
    <property type="term" value="P:peptidoglycan biosynthetic process"/>
    <property type="evidence" value="ECO:0007669"/>
    <property type="project" value="UniProtKB-UniRule"/>
</dbReference>
<keyword evidence="13 16" id="KW-0131">Cell cycle</keyword>
<dbReference type="GO" id="GO:0071555">
    <property type="term" value="P:cell wall organization"/>
    <property type="evidence" value="ECO:0007669"/>
    <property type="project" value="UniProtKB-KW"/>
</dbReference>
<evidence type="ECO:0000313" key="19">
    <source>
        <dbReference type="Proteomes" id="UP000183085"/>
    </source>
</evidence>
<dbReference type="InterPro" id="IPR006094">
    <property type="entry name" value="Oxid_FAD_bind_N"/>
</dbReference>
<keyword evidence="7 16" id="KW-0285">Flavoprotein</keyword>
<dbReference type="STRING" id="1817895.AUJ95_05405"/>
<dbReference type="GO" id="GO:0005829">
    <property type="term" value="C:cytosol"/>
    <property type="evidence" value="ECO:0007669"/>
    <property type="project" value="TreeGrafter"/>
</dbReference>
<keyword evidence="11 16" id="KW-0573">Peptidoglycan synthesis</keyword>
<dbReference type="UniPathway" id="UPA00219"/>
<evidence type="ECO:0000256" key="7">
    <source>
        <dbReference type="ARBA" id="ARBA00022630"/>
    </source>
</evidence>
<dbReference type="EC" id="1.3.1.98" evidence="16"/>
<evidence type="ECO:0000256" key="16">
    <source>
        <dbReference type="HAMAP-Rule" id="MF_00037"/>
    </source>
</evidence>
<evidence type="ECO:0000256" key="3">
    <source>
        <dbReference type="ARBA" id="ARBA00004496"/>
    </source>
</evidence>
<evidence type="ECO:0000256" key="12">
    <source>
        <dbReference type="ARBA" id="ARBA00023002"/>
    </source>
</evidence>
<dbReference type="SUPFAM" id="SSF56194">
    <property type="entry name" value="Uridine diphospho-N-Acetylenolpyruvylglucosamine reductase, MurB, C-terminal domain"/>
    <property type="match status" value="1"/>
</dbReference>
<dbReference type="NCBIfam" id="TIGR00179">
    <property type="entry name" value="murB"/>
    <property type="match status" value="1"/>
</dbReference>
<evidence type="ECO:0000259" key="17">
    <source>
        <dbReference type="PROSITE" id="PS51387"/>
    </source>
</evidence>
<dbReference type="EMBL" id="MNYI01000143">
    <property type="protein sequence ID" value="OIP39602.1"/>
    <property type="molecule type" value="Genomic_DNA"/>
</dbReference>
<dbReference type="Proteomes" id="UP000183085">
    <property type="component" value="Unassembled WGS sequence"/>
</dbReference>
<organism evidence="18 19">
    <name type="scientific">Candidatus Desantisbacteria bacterium CG2_30_40_21</name>
    <dbReference type="NCBI Taxonomy" id="1817895"/>
    <lineage>
        <taxon>Bacteria</taxon>
        <taxon>Candidatus Desantisiibacteriota</taxon>
    </lineage>
</organism>
<dbReference type="Pfam" id="PF02873">
    <property type="entry name" value="MurB_C"/>
    <property type="match status" value="1"/>
</dbReference>